<sequence length="483" mass="52077">MNDKEINERIGKAFVSATPDIRGRILSDAGERKENMTNIIIPKKKKILTRAFAGIAACLIVAAGIFAGGFLKKLNRDVASTVSLDVNPGIEIDVNRKERVLEVRAMNADAERVIGDMDFTGSTLDVTVNALIGSMLGKGYISTDANSVLISVVGGSEGLRERLTAEITKLLDTDGISGAVLSQNVTVSGELKTAAEKYGITEGKAQLIDRIIKNDPRHTFETLAGLSINELNLISAGKTLDNVSSSGKPSENLYIGAEKAKNIALAHASVAESDARELEVGFDTEDGMIVYEVEFKSAGCEYDYEIDAKTGNIIKAEKEADDDVPPATDTPDTGNTITAEEAKAIALKHAGVKAENAVFDKTEKDHEDGRLVYEVEFKSAGYEYDYEIDAKTGEILKAEKESDDGESPIPDTGDTITADEAKSIALKHAGVKAENAVFDKTEKDHEDGRLVYEVEFKSAGYEYDYEIDAKTGEILKAEKDIDG</sequence>
<dbReference type="Pfam" id="PF23750">
    <property type="entry name" value="RsgI_M"/>
    <property type="match status" value="1"/>
</dbReference>
<dbReference type="InterPro" id="IPR055431">
    <property type="entry name" value="RsgI_M"/>
</dbReference>
<dbReference type="Pfam" id="PF03413">
    <property type="entry name" value="PepSY"/>
    <property type="match status" value="3"/>
</dbReference>
<keyword evidence="1" id="KW-1133">Transmembrane helix</keyword>
<dbReference type="AlphaFoldDB" id="R6U877"/>
<feature type="domain" description="PepSY" evidence="2">
    <location>
        <begin position="337"/>
        <end position="399"/>
    </location>
</feature>
<gene>
    <name evidence="4" type="ORF">BN580_02111</name>
</gene>
<comment type="caution">
    <text evidence="4">The sequence shown here is derived from an EMBL/GenBank/DDBJ whole genome shotgun (WGS) entry which is preliminary data.</text>
</comment>
<dbReference type="Proteomes" id="UP000017938">
    <property type="component" value="Unassembled WGS sequence"/>
</dbReference>
<feature type="domain" description="Anti-sigma factor RsgI-like middle" evidence="3">
    <location>
        <begin position="80"/>
        <end position="208"/>
    </location>
</feature>
<reference evidence="4" key="1">
    <citation type="submission" date="2012-11" db="EMBL/GenBank/DDBJ databases">
        <title>Dependencies among metagenomic species, viruses, plasmids and units of genetic variation.</title>
        <authorList>
            <person name="Nielsen H.B."/>
            <person name="Almeida M."/>
            <person name="Juncker A.S."/>
            <person name="Rasmussen S."/>
            <person name="Li J."/>
            <person name="Sunagawa S."/>
            <person name="Plichta D."/>
            <person name="Gautier L."/>
            <person name="Le Chatelier E."/>
            <person name="Peletier E."/>
            <person name="Bonde I."/>
            <person name="Nielsen T."/>
            <person name="Manichanh C."/>
            <person name="Arumugam M."/>
            <person name="Batto J."/>
            <person name="Santos M.B.Q.D."/>
            <person name="Blom N."/>
            <person name="Borruel N."/>
            <person name="Burgdorf K.S."/>
            <person name="Boumezbeur F."/>
            <person name="Casellas F."/>
            <person name="Dore J."/>
            <person name="Guarner F."/>
            <person name="Hansen T."/>
            <person name="Hildebrand F."/>
            <person name="Kaas R.S."/>
            <person name="Kennedy S."/>
            <person name="Kristiansen K."/>
            <person name="Kultima J.R."/>
            <person name="Leonard P."/>
            <person name="Levenez F."/>
            <person name="Lund O."/>
            <person name="Moumen B."/>
            <person name="Le Paslier D."/>
            <person name="Pons N."/>
            <person name="Pedersen O."/>
            <person name="Prifti E."/>
            <person name="Qin J."/>
            <person name="Raes J."/>
            <person name="Tap J."/>
            <person name="Tims S."/>
            <person name="Ussery D.W."/>
            <person name="Yamada T."/>
            <person name="MetaHit consortium"/>
            <person name="Renault P."/>
            <person name="Sicheritz-Ponten T."/>
            <person name="Bork P."/>
            <person name="Wang J."/>
            <person name="Brunak S."/>
            <person name="Ehrlich S.D."/>
        </authorList>
    </citation>
    <scope>NUCLEOTIDE SEQUENCE [LARGE SCALE GENOMIC DNA]</scope>
</reference>
<accession>R6U877</accession>
<dbReference type="STRING" id="1263015.BN580_02111"/>
<dbReference type="InterPro" id="IPR025711">
    <property type="entry name" value="PepSY"/>
</dbReference>
<name>R6U877_9BACT</name>
<feature type="domain" description="PepSY" evidence="2">
    <location>
        <begin position="255"/>
        <end position="317"/>
    </location>
</feature>
<feature type="domain" description="PepSY" evidence="2">
    <location>
        <begin position="416"/>
        <end position="478"/>
    </location>
</feature>
<evidence type="ECO:0008006" key="6">
    <source>
        <dbReference type="Google" id="ProtNLM"/>
    </source>
</evidence>
<evidence type="ECO:0000256" key="1">
    <source>
        <dbReference type="SAM" id="Phobius"/>
    </source>
</evidence>
<proteinExistence type="predicted"/>
<keyword evidence="1" id="KW-0812">Transmembrane</keyword>
<evidence type="ECO:0000259" key="3">
    <source>
        <dbReference type="Pfam" id="PF23750"/>
    </source>
</evidence>
<evidence type="ECO:0000313" key="4">
    <source>
        <dbReference type="EMBL" id="CDC76301.1"/>
    </source>
</evidence>
<dbReference type="EMBL" id="CBFW010000361">
    <property type="protein sequence ID" value="CDC76301.1"/>
    <property type="molecule type" value="Genomic_DNA"/>
</dbReference>
<evidence type="ECO:0000313" key="5">
    <source>
        <dbReference type="Proteomes" id="UP000017938"/>
    </source>
</evidence>
<feature type="transmembrane region" description="Helical" evidence="1">
    <location>
        <begin position="51"/>
        <end position="71"/>
    </location>
</feature>
<organism evidence="4 5">
    <name type="scientific">Candidatus Colimorpha enterica</name>
    <dbReference type="NCBI Taxonomy" id="3083063"/>
    <lineage>
        <taxon>Bacteria</taxon>
        <taxon>Pseudomonadati</taxon>
        <taxon>Bacteroidota</taxon>
        <taxon>Bacteroidia</taxon>
        <taxon>Bacteroidales</taxon>
        <taxon>Candidatus Colimorpha</taxon>
    </lineage>
</organism>
<keyword evidence="1" id="KW-0472">Membrane</keyword>
<evidence type="ECO:0000259" key="2">
    <source>
        <dbReference type="Pfam" id="PF03413"/>
    </source>
</evidence>
<dbReference type="Gene3D" id="3.10.450.40">
    <property type="match status" value="3"/>
</dbReference>
<protein>
    <recommendedName>
        <fullName evidence="6">Peptidase propeptide and YPEB domain protein</fullName>
    </recommendedName>
</protein>